<reference evidence="3" key="1">
    <citation type="journal article" date="2019" name="Int. J. Syst. Evol. Microbiol.">
        <title>The Global Catalogue of Microorganisms (GCM) 10K type strain sequencing project: providing services to taxonomists for standard genome sequencing and annotation.</title>
        <authorList>
            <consortium name="The Broad Institute Genomics Platform"/>
            <consortium name="The Broad Institute Genome Sequencing Center for Infectious Disease"/>
            <person name="Wu L."/>
            <person name="Ma J."/>
        </authorList>
    </citation>
    <scope>NUCLEOTIDE SEQUENCE [LARGE SCALE GENOMIC DNA]</scope>
    <source>
        <strain evidence="3">CECT 7649</strain>
    </source>
</reference>
<dbReference type="PROSITE" id="PS51257">
    <property type="entry name" value="PROKAR_LIPOPROTEIN"/>
    <property type="match status" value="1"/>
</dbReference>
<comment type="caution">
    <text evidence="2">The sequence shown here is derived from an EMBL/GenBank/DDBJ whole genome shotgun (WGS) entry which is preliminary data.</text>
</comment>
<evidence type="ECO:0000313" key="3">
    <source>
        <dbReference type="Proteomes" id="UP001596496"/>
    </source>
</evidence>
<dbReference type="Proteomes" id="UP001596496">
    <property type="component" value="Unassembled WGS sequence"/>
</dbReference>
<accession>A0ABW2P5V5</accession>
<dbReference type="EMBL" id="JBHTCG010000011">
    <property type="protein sequence ID" value="MFC7384224.1"/>
    <property type="molecule type" value="Genomic_DNA"/>
</dbReference>
<organism evidence="2 3">
    <name type="scientific">Sphaerisporangium rhizosphaerae</name>
    <dbReference type="NCBI Taxonomy" id="2269375"/>
    <lineage>
        <taxon>Bacteria</taxon>
        <taxon>Bacillati</taxon>
        <taxon>Actinomycetota</taxon>
        <taxon>Actinomycetes</taxon>
        <taxon>Streptosporangiales</taxon>
        <taxon>Streptosporangiaceae</taxon>
        <taxon>Sphaerisporangium</taxon>
    </lineage>
</organism>
<dbReference type="RefSeq" id="WP_354845709.1">
    <property type="nucleotide sequence ID" value="NZ_JBHTCG010000011.1"/>
</dbReference>
<protein>
    <submittedName>
        <fullName evidence="2">Uncharacterized protein</fullName>
    </submittedName>
</protein>
<keyword evidence="1" id="KW-0732">Signal</keyword>
<gene>
    <name evidence="2" type="ORF">ACFQSB_18580</name>
</gene>
<feature type="signal peptide" evidence="1">
    <location>
        <begin position="1"/>
        <end position="27"/>
    </location>
</feature>
<evidence type="ECO:0000256" key="1">
    <source>
        <dbReference type="SAM" id="SignalP"/>
    </source>
</evidence>
<name>A0ABW2P5V5_9ACTN</name>
<proteinExistence type="predicted"/>
<feature type="chain" id="PRO_5047461994" evidence="1">
    <location>
        <begin position="28"/>
        <end position="132"/>
    </location>
</feature>
<evidence type="ECO:0000313" key="2">
    <source>
        <dbReference type="EMBL" id="MFC7384224.1"/>
    </source>
</evidence>
<sequence length="132" mass="13091">MPRTISLSLFGLVALFAAAVLATPASAASASLSCQVIPSTSGSSTNVCGTFRAASSYVIDNAVQGGPASGYDWHVPSGTKVVGGCNSTTPFCDLSVRAAARDREFVTSVGVPGSGTLSVTAVLPAVCGAFLC</sequence>
<keyword evidence="3" id="KW-1185">Reference proteome</keyword>